<dbReference type="RefSeq" id="WP_126674370.1">
    <property type="nucleotide sequence ID" value="NZ_RYZR01000006.1"/>
</dbReference>
<comment type="caution">
    <text evidence="2">The sequence shown here is derived from an EMBL/GenBank/DDBJ whole genome shotgun (WGS) entry which is preliminary data.</text>
</comment>
<sequence length="115" mass="12294">MNRHETSQVVSRQRIDKGVPIFVSPAATLAICVMVFGVLHAVARISAERVAIDGLLAVNALLYVAAALLAKFAWRTRTTMHCVRFARYANGLSIAGLIMTIVGACCLALVIAIKA</sequence>
<feature type="transmembrane region" description="Helical" evidence="1">
    <location>
        <begin position="94"/>
        <end position="113"/>
    </location>
</feature>
<dbReference type="Proteomes" id="UP000267077">
    <property type="component" value="Unassembled WGS sequence"/>
</dbReference>
<dbReference type="AlphaFoldDB" id="A0A3S0QWY0"/>
<keyword evidence="1" id="KW-0472">Membrane</keyword>
<feature type="transmembrane region" description="Helical" evidence="1">
    <location>
        <begin position="55"/>
        <end position="74"/>
    </location>
</feature>
<evidence type="ECO:0000256" key="1">
    <source>
        <dbReference type="SAM" id="Phobius"/>
    </source>
</evidence>
<reference evidence="2 3" key="1">
    <citation type="submission" date="2018-12" db="EMBL/GenBank/DDBJ databases">
        <title>Dyella dinghuensis sp. nov. DHOA06 and Dyella choica sp. nov. 4M-K27, isolated from forest soil.</title>
        <authorList>
            <person name="Qiu L.-H."/>
            <person name="Gao Z.-H."/>
        </authorList>
    </citation>
    <scope>NUCLEOTIDE SEQUENCE [LARGE SCALE GENOMIC DNA]</scope>
    <source>
        <strain evidence="2 3">DHOA06</strain>
    </source>
</reference>
<evidence type="ECO:0000313" key="2">
    <source>
        <dbReference type="EMBL" id="RUL63435.1"/>
    </source>
</evidence>
<protein>
    <submittedName>
        <fullName evidence="2">Uncharacterized protein</fullName>
    </submittedName>
</protein>
<accession>A0A3S0QWY0</accession>
<keyword evidence="1" id="KW-1133">Transmembrane helix</keyword>
<gene>
    <name evidence="2" type="ORF">EKH79_13680</name>
</gene>
<dbReference type="EMBL" id="RYZR01000006">
    <property type="protein sequence ID" value="RUL63435.1"/>
    <property type="molecule type" value="Genomic_DNA"/>
</dbReference>
<feature type="transmembrane region" description="Helical" evidence="1">
    <location>
        <begin position="21"/>
        <end position="43"/>
    </location>
</feature>
<evidence type="ECO:0000313" key="3">
    <source>
        <dbReference type="Proteomes" id="UP000267077"/>
    </source>
</evidence>
<organism evidence="2 3">
    <name type="scientific">Dyella dinghuensis</name>
    <dbReference type="NCBI Taxonomy" id="1920169"/>
    <lineage>
        <taxon>Bacteria</taxon>
        <taxon>Pseudomonadati</taxon>
        <taxon>Pseudomonadota</taxon>
        <taxon>Gammaproteobacteria</taxon>
        <taxon>Lysobacterales</taxon>
        <taxon>Rhodanobacteraceae</taxon>
        <taxon>Dyella</taxon>
    </lineage>
</organism>
<name>A0A3S0QWY0_9GAMM</name>
<proteinExistence type="predicted"/>
<keyword evidence="1" id="KW-0812">Transmembrane</keyword>
<keyword evidence="3" id="KW-1185">Reference proteome</keyword>